<evidence type="ECO:0000256" key="1">
    <source>
        <dbReference type="ARBA" id="ARBA00004141"/>
    </source>
</evidence>
<dbReference type="GO" id="GO:0005886">
    <property type="term" value="C:plasma membrane"/>
    <property type="evidence" value="ECO:0007669"/>
    <property type="project" value="UniProtKB-ARBA"/>
</dbReference>
<sequence>MKSLYVEGTSPLHRLPVRPKLVFLALLGISLFLTRNPLLLLIGPALGALVYFTLGLPAAEALRRLRPVFLTIAIVAAFSFMVNSAEEALLQLLRLTTLMLFAAAVTATTTVGDFIDEITRLAQPLERAGLVRAADIGLAFGLVVRFVPEILARYEAIREAHKARGLKVRPLTLVAPLVILTLREADQIAAAIDARGLRRH</sequence>
<gene>
    <name evidence="7" type="ORF">NOF55_04535</name>
    <name evidence="8" type="ORF">NOF55_15890</name>
</gene>
<feature type="transmembrane region" description="Helical" evidence="6">
    <location>
        <begin position="21"/>
        <end position="54"/>
    </location>
</feature>
<evidence type="ECO:0000256" key="4">
    <source>
        <dbReference type="ARBA" id="ARBA00022989"/>
    </source>
</evidence>
<dbReference type="PANTHER" id="PTHR33514:SF13">
    <property type="entry name" value="PROTEIN ABCI12, CHLOROPLASTIC"/>
    <property type="match status" value="1"/>
</dbReference>
<keyword evidence="3 6" id="KW-0812">Transmembrane</keyword>
<dbReference type="EMBL" id="JANFPI010000005">
    <property type="protein sequence ID" value="MCX8998594.1"/>
    <property type="molecule type" value="Genomic_DNA"/>
</dbReference>
<feature type="transmembrane region" description="Helical" evidence="6">
    <location>
        <begin position="66"/>
        <end position="85"/>
    </location>
</feature>
<evidence type="ECO:0000313" key="9">
    <source>
        <dbReference type="Proteomes" id="UP001208771"/>
    </source>
</evidence>
<keyword evidence="9" id="KW-1185">Reference proteome</keyword>
<dbReference type="Proteomes" id="UP001208771">
    <property type="component" value="Unassembled WGS sequence"/>
</dbReference>
<dbReference type="AlphaFoldDB" id="A0AAE3STV5"/>
<evidence type="ECO:0000256" key="5">
    <source>
        <dbReference type="ARBA" id="ARBA00023136"/>
    </source>
</evidence>
<proteinExistence type="inferred from homology"/>
<keyword evidence="5 6" id="KW-0472">Membrane</keyword>
<evidence type="ECO:0000313" key="8">
    <source>
        <dbReference type="EMBL" id="MCX8998594.1"/>
    </source>
</evidence>
<accession>A0AAE3STV5</accession>
<dbReference type="InterPro" id="IPR003339">
    <property type="entry name" value="ABC/ECF_trnsptr_transmembrane"/>
</dbReference>
<reference evidence="7" key="1">
    <citation type="submission" date="2022-07" db="EMBL/GenBank/DDBJ databases">
        <title>Ectorhizobium quercum gen.nov., sp. nov.</title>
        <authorList>
            <person name="Ma T."/>
            <person name="Li Y."/>
        </authorList>
    </citation>
    <scope>NUCLEOTIDE SEQUENCE</scope>
    <source>
        <strain evidence="7">BDR2-2</strain>
    </source>
</reference>
<evidence type="ECO:0000256" key="2">
    <source>
        <dbReference type="ARBA" id="ARBA00008564"/>
    </source>
</evidence>
<dbReference type="EMBL" id="JANFPI010000001">
    <property type="protein sequence ID" value="MCX8996367.1"/>
    <property type="molecule type" value="Genomic_DNA"/>
</dbReference>
<feature type="transmembrane region" description="Helical" evidence="6">
    <location>
        <begin position="92"/>
        <end position="110"/>
    </location>
</feature>
<keyword evidence="4 6" id="KW-1133">Transmembrane helix</keyword>
<dbReference type="Pfam" id="PF02361">
    <property type="entry name" value="CbiQ"/>
    <property type="match status" value="1"/>
</dbReference>
<comment type="similarity">
    <text evidence="2">Belongs to the CbiQ family.</text>
</comment>
<evidence type="ECO:0000313" key="7">
    <source>
        <dbReference type="EMBL" id="MCX8996367.1"/>
    </source>
</evidence>
<protein>
    <submittedName>
        <fullName evidence="7">Energy-coupling factor transporter transmembrane protein EcfT</fullName>
    </submittedName>
</protein>
<evidence type="ECO:0000256" key="6">
    <source>
        <dbReference type="SAM" id="Phobius"/>
    </source>
</evidence>
<evidence type="ECO:0000256" key="3">
    <source>
        <dbReference type="ARBA" id="ARBA00022692"/>
    </source>
</evidence>
<organism evidence="7 9">
    <name type="scientific">Ectorhizobium quercum</name>
    <dbReference type="NCBI Taxonomy" id="2965071"/>
    <lineage>
        <taxon>Bacteria</taxon>
        <taxon>Pseudomonadati</taxon>
        <taxon>Pseudomonadota</taxon>
        <taxon>Alphaproteobacteria</taxon>
        <taxon>Hyphomicrobiales</taxon>
        <taxon>Rhizobiaceae</taxon>
        <taxon>Ectorhizobium</taxon>
    </lineage>
</organism>
<dbReference type="PANTHER" id="PTHR33514">
    <property type="entry name" value="PROTEIN ABCI12, CHLOROPLASTIC"/>
    <property type="match status" value="1"/>
</dbReference>
<dbReference type="RefSeq" id="WP_306410113.1">
    <property type="nucleotide sequence ID" value="NZ_JANFPI010000001.1"/>
</dbReference>
<comment type="caution">
    <text evidence="7">The sequence shown here is derived from an EMBL/GenBank/DDBJ whole genome shotgun (WGS) entry which is preliminary data.</text>
</comment>
<name>A0AAE3STV5_9HYPH</name>
<comment type="subcellular location">
    <subcellularLocation>
        <location evidence="1">Membrane</location>
        <topology evidence="1">Multi-pass membrane protein</topology>
    </subcellularLocation>
</comment>